<evidence type="ECO:0000313" key="2">
    <source>
        <dbReference type="Proteomes" id="UP001312908"/>
    </source>
</evidence>
<comment type="caution">
    <text evidence="1">The sequence shown here is derived from an EMBL/GenBank/DDBJ whole genome shotgun (WGS) entry which is preliminary data.</text>
</comment>
<evidence type="ECO:0000313" key="1">
    <source>
        <dbReference type="EMBL" id="MEE8657749.1"/>
    </source>
</evidence>
<dbReference type="EMBL" id="JAWJZY010000001">
    <property type="protein sequence ID" value="MEE8657749.1"/>
    <property type="molecule type" value="Genomic_DNA"/>
</dbReference>
<gene>
    <name evidence="1" type="ORF">DOFOFD_01805</name>
</gene>
<keyword evidence="2" id="KW-1185">Reference proteome</keyword>
<reference evidence="1 2" key="1">
    <citation type="submission" date="2023-10" db="EMBL/GenBank/DDBJ databases">
        <title>Sorlinia euscelidii gen. nov., sp. nov., an acetic acid bacteria isolated from the gut of Euscelidius variegatus emitter.</title>
        <authorList>
            <person name="Michoud G."/>
            <person name="Marasco R."/>
            <person name="Seferji K."/>
            <person name="Gonella E."/>
            <person name="Garuglieri E."/>
            <person name="Alma A."/>
            <person name="Mapelli F."/>
            <person name="Borin S."/>
            <person name="Daffonchio D."/>
            <person name="Crotti E."/>
        </authorList>
    </citation>
    <scope>NUCLEOTIDE SEQUENCE [LARGE SCALE GENOMIC DNA]</scope>
    <source>
        <strain evidence="1 2">EV16P</strain>
    </source>
</reference>
<proteinExistence type="predicted"/>
<accession>A0ABU7U1N3</accession>
<organism evidence="1 2">
    <name type="scientific">Sorlinia euscelidii</name>
    <dbReference type="NCBI Taxonomy" id="3081148"/>
    <lineage>
        <taxon>Bacteria</taxon>
        <taxon>Pseudomonadati</taxon>
        <taxon>Pseudomonadota</taxon>
        <taxon>Alphaproteobacteria</taxon>
        <taxon>Acetobacterales</taxon>
        <taxon>Acetobacteraceae</taxon>
        <taxon>Sorlinia</taxon>
    </lineage>
</organism>
<sequence length="33" mass="3758">MGKHFVVGDVGEVLTLRLQYFLIVAFDSMTRKS</sequence>
<dbReference type="Proteomes" id="UP001312908">
    <property type="component" value="Unassembled WGS sequence"/>
</dbReference>
<protein>
    <submittedName>
        <fullName evidence="1">Uncharacterized protein</fullName>
    </submittedName>
</protein>
<name>A0ABU7U1N3_9PROT</name>